<organism evidence="6 7">
    <name type="scientific">Streptomyces globisporus</name>
    <dbReference type="NCBI Taxonomy" id="1908"/>
    <lineage>
        <taxon>Bacteria</taxon>
        <taxon>Bacillati</taxon>
        <taxon>Actinomycetota</taxon>
        <taxon>Actinomycetes</taxon>
        <taxon>Kitasatosporales</taxon>
        <taxon>Streptomycetaceae</taxon>
        <taxon>Streptomyces</taxon>
    </lineage>
</organism>
<feature type="disulfide bond" evidence="4">
    <location>
        <begin position="69"/>
        <end position="96"/>
    </location>
</feature>
<protein>
    <recommendedName>
        <fullName evidence="3">Alpha-amylase inhibitor</fullName>
    </recommendedName>
</protein>
<keyword evidence="6" id="KW-0456">Lyase</keyword>
<evidence type="ECO:0000256" key="1">
    <source>
        <dbReference type="ARBA" id="ARBA00022579"/>
    </source>
</evidence>
<feature type="signal peptide" evidence="5">
    <location>
        <begin position="1"/>
        <end position="27"/>
    </location>
</feature>
<reference evidence="6 7" key="1">
    <citation type="submission" date="2018-08" db="EMBL/GenBank/DDBJ databases">
        <title>Streptomyces globisporus 1912-4Crt, whole genome shotgun sequence.</title>
        <authorList>
            <person name="Matselyukh B."/>
        </authorList>
    </citation>
    <scope>NUCLEOTIDE SEQUENCE [LARGE SCALE GENOMIC DNA]</scope>
    <source>
        <strain evidence="6 7">1912-4Crt</strain>
    </source>
</reference>
<dbReference type="EMBL" id="QWFA01000078">
    <property type="protein sequence ID" value="ROV67465.1"/>
    <property type="molecule type" value="Genomic_DNA"/>
</dbReference>
<evidence type="ECO:0000256" key="2">
    <source>
        <dbReference type="ARBA" id="ARBA00023157"/>
    </source>
</evidence>
<dbReference type="SMART" id="SM00783">
    <property type="entry name" value="A_amylase_inhib"/>
    <property type="match status" value="1"/>
</dbReference>
<sequence>MPRPTALASATAAGLLLALAAAPSAAASDAPAPECVVYHQGWRYTDVVNGCAIGVAVTVEYTNGQQAPCRILGPGERATFAGYGTNGNYVTALRVCAPPPA</sequence>
<dbReference type="Pfam" id="PF01356">
    <property type="entry name" value="A_amylase_inhib"/>
    <property type="match status" value="1"/>
</dbReference>
<dbReference type="Proteomes" id="UP000285596">
    <property type="component" value="Unassembled WGS sequence"/>
</dbReference>
<evidence type="ECO:0000256" key="3">
    <source>
        <dbReference type="PIRNR" id="PIRNR001658"/>
    </source>
</evidence>
<keyword evidence="1 3" id="KW-0022">Alpha-amylase inhibitor</keyword>
<comment type="function">
    <text evidence="3">Inhibits mammalian alpha-amylases specifically but has no action on plant and microbial alpha-amylases.</text>
</comment>
<evidence type="ECO:0000313" key="6">
    <source>
        <dbReference type="EMBL" id="ROV67465.1"/>
    </source>
</evidence>
<dbReference type="SUPFAM" id="SSF49498">
    <property type="entry name" value="alpha-Amylase inhibitor tendamistat"/>
    <property type="match status" value="1"/>
</dbReference>
<dbReference type="PIRSF" id="PIRSF001658">
    <property type="entry name" value="Amylase_inhib"/>
    <property type="match status" value="1"/>
</dbReference>
<dbReference type="InterPro" id="IPR036379">
    <property type="entry name" value="A-amylase_inhib_sf"/>
</dbReference>
<feature type="disulfide bond" evidence="4">
    <location>
        <begin position="35"/>
        <end position="51"/>
    </location>
</feature>
<dbReference type="InterPro" id="IPR000833">
    <property type="entry name" value="A-amylase_inhib"/>
</dbReference>
<evidence type="ECO:0000313" key="7">
    <source>
        <dbReference type="Proteomes" id="UP000285596"/>
    </source>
</evidence>
<dbReference type="Gene3D" id="2.60.40.20">
    <property type="entry name" value="Alpha-amylase inhibitor"/>
    <property type="match status" value="1"/>
</dbReference>
<keyword evidence="5" id="KW-0732">Signal</keyword>
<dbReference type="AlphaFoldDB" id="A0A423UYQ0"/>
<proteinExistence type="predicted"/>
<dbReference type="GO" id="GO:0015066">
    <property type="term" value="F:alpha-amylase inhibitor activity"/>
    <property type="evidence" value="ECO:0007669"/>
    <property type="project" value="UniProtKB-UniRule"/>
</dbReference>
<dbReference type="GO" id="GO:0016829">
    <property type="term" value="F:lyase activity"/>
    <property type="evidence" value="ECO:0007669"/>
    <property type="project" value="UniProtKB-KW"/>
</dbReference>
<accession>A0A423UYQ0</accession>
<gene>
    <name evidence="6" type="ORF">D3105_16445</name>
</gene>
<keyword evidence="2 4" id="KW-1015">Disulfide bond</keyword>
<name>A0A423UYQ0_STRGL</name>
<evidence type="ECO:0000256" key="4">
    <source>
        <dbReference type="PIRSR" id="PIRSR001658-50"/>
    </source>
</evidence>
<comment type="caution">
    <text evidence="6">The sequence shown here is derived from an EMBL/GenBank/DDBJ whole genome shotgun (WGS) entry which is preliminary data.</text>
</comment>
<feature type="chain" id="PRO_5019443280" description="Alpha-amylase inhibitor" evidence="5">
    <location>
        <begin position="28"/>
        <end position="101"/>
    </location>
</feature>
<evidence type="ECO:0000256" key="5">
    <source>
        <dbReference type="SAM" id="SignalP"/>
    </source>
</evidence>